<dbReference type="Proteomes" id="UP000242687">
    <property type="component" value="Unassembled WGS sequence"/>
</dbReference>
<organism evidence="5 6">
    <name type="scientific">Mucilaginibacter auburnensis</name>
    <dbReference type="NCBI Taxonomy" id="1457233"/>
    <lineage>
        <taxon>Bacteria</taxon>
        <taxon>Pseudomonadati</taxon>
        <taxon>Bacteroidota</taxon>
        <taxon>Sphingobacteriia</taxon>
        <taxon>Sphingobacteriales</taxon>
        <taxon>Sphingobacteriaceae</taxon>
        <taxon>Mucilaginibacter</taxon>
    </lineage>
</organism>
<comment type="similarity">
    <text evidence="1">Belongs to the metallo-dependent hydrolases superfamily. CpsB/CapC family.</text>
</comment>
<evidence type="ECO:0000256" key="2">
    <source>
        <dbReference type="ARBA" id="ARBA00013064"/>
    </source>
</evidence>
<reference evidence="5 6" key="1">
    <citation type="submission" date="2017-11" db="EMBL/GenBank/DDBJ databases">
        <title>Genomic Encyclopedia of Archaeal and Bacterial Type Strains, Phase II (KMG-II): From Individual Species to Whole Genera.</title>
        <authorList>
            <person name="Goeker M."/>
        </authorList>
    </citation>
    <scope>NUCLEOTIDE SEQUENCE [LARGE SCALE GENOMIC DNA]</scope>
    <source>
        <strain evidence="5 6">DSM 28175</strain>
    </source>
</reference>
<sequence>MFSFFKKKEKPQNKEITFNYESIAVDMHSHVLPGIDDGAQNVEESVFLVKRMVELGIKKIIATPHIMIDFYRNTPETINGALELLRAELKNQGIEVQVEAGAEHYFDETFEPRIDEGKLVSFGDQYVLYEYPFISQPNNWFSAMQKMLSAGYKPILAHPERYPYLTTDTMTMMRGWGCNMQLNTISLTGYYGRETKKRAEEMIDLKLIDFISSDMHHPKHAAAFGDSLRTTYIEKVMFNDYPLKNITLL</sequence>
<accession>A0A2H9VT78</accession>
<proteinExistence type="inferred from homology"/>
<dbReference type="AlphaFoldDB" id="A0A2H9VT78"/>
<dbReference type="PANTHER" id="PTHR39181">
    <property type="entry name" value="TYROSINE-PROTEIN PHOSPHATASE YWQE"/>
    <property type="match status" value="1"/>
</dbReference>
<protein>
    <recommendedName>
        <fullName evidence="2">protein-tyrosine-phosphatase</fullName>
        <ecNumber evidence="2">3.1.3.48</ecNumber>
    </recommendedName>
</protein>
<dbReference type="SUPFAM" id="SSF89550">
    <property type="entry name" value="PHP domain-like"/>
    <property type="match status" value="1"/>
</dbReference>
<dbReference type="Gene3D" id="3.20.20.140">
    <property type="entry name" value="Metal-dependent hydrolases"/>
    <property type="match status" value="1"/>
</dbReference>
<dbReference type="Pfam" id="PF19567">
    <property type="entry name" value="CpsB_CapC"/>
    <property type="match status" value="1"/>
</dbReference>
<name>A0A2H9VT78_9SPHI</name>
<dbReference type="InterPro" id="IPR016667">
    <property type="entry name" value="Caps_polysacc_synth_CpsB/CapC"/>
</dbReference>
<dbReference type="GO" id="GO:0030145">
    <property type="term" value="F:manganese ion binding"/>
    <property type="evidence" value="ECO:0007669"/>
    <property type="project" value="InterPro"/>
</dbReference>
<keyword evidence="6" id="KW-1185">Reference proteome</keyword>
<evidence type="ECO:0000256" key="4">
    <source>
        <dbReference type="ARBA" id="ARBA00051722"/>
    </source>
</evidence>
<dbReference type="GO" id="GO:0004725">
    <property type="term" value="F:protein tyrosine phosphatase activity"/>
    <property type="evidence" value="ECO:0007669"/>
    <property type="project" value="UniProtKB-EC"/>
</dbReference>
<dbReference type="OrthoDB" id="9788539at2"/>
<dbReference type="EC" id="3.1.3.48" evidence="2"/>
<evidence type="ECO:0000256" key="1">
    <source>
        <dbReference type="ARBA" id="ARBA00005750"/>
    </source>
</evidence>
<evidence type="ECO:0000256" key="3">
    <source>
        <dbReference type="ARBA" id="ARBA00022801"/>
    </source>
</evidence>
<evidence type="ECO:0000313" key="5">
    <source>
        <dbReference type="EMBL" id="PJJ84004.1"/>
    </source>
</evidence>
<dbReference type="PANTHER" id="PTHR39181:SF1">
    <property type="entry name" value="TYROSINE-PROTEIN PHOSPHATASE YWQE"/>
    <property type="match status" value="1"/>
</dbReference>
<dbReference type="InterPro" id="IPR016195">
    <property type="entry name" value="Pol/histidinol_Pase-like"/>
</dbReference>
<dbReference type="EMBL" id="PGFJ01000001">
    <property type="protein sequence ID" value="PJJ84004.1"/>
    <property type="molecule type" value="Genomic_DNA"/>
</dbReference>
<evidence type="ECO:0000313" key="6">
    <source>
        <dbReference type="Proteomes" id="UP000242687"/>
    </source>
</evidence>
<dbReference type="RefSeq" id="WP_100340220.1">
    <property type="nucleotide sequence ID" value="NZ_PGFJ01000001.1"/>
</dbReference>
<comment type="catalytic activity">
    <reaction evidence="4">
        <text>O-phospho-L-tyrosyl-[protein] + H2O = L-tyrosyl-[protein] + phosphate</text>
        <dbReference type="Rhea" id="RHEA:10684"/>
        <dbReference type="Rhea" id="RHEA-COMP:10136"/>
        <dbReference type="Rhea" id="RHEA-COMP:20101"/>
        <dbReference type="ChEBI" id="CHEBI:15377"/>
        <dbReference type="ChEBI" id="CHEBI:43474"/>
        <dbReference type="ChEBI" id="CHEBI:46858"/>
        <dbReference type="ChEBI" id="CHEBI:61978"/>
        <dbReference type="EC" id="3.1.3.48"/>
    </reaction>
</comment>
<gene>
    <name evidence="5" type="ORF">CLV57_1002</name>
</gene>
<keyword evidence="3" id="KW-0378">Hydrolase</keyword>
<comment type="caution">
    <text evidence="5">The sequence shown here is derived from an EMBL/GenBank/DDBJ whole genome shotgun (WGS) entry which is preliminary data.</text>
</comment>